<organism evidence="3 4">
    <name type="scientific">Lasiosphaeria miniovina</name>
    <dbReference type="NCBI Taxonomy" id="1954250"/>
    <lineage>
        <taxon>Eukaryota</taxon>
        <taxon>Fungi</taxon>
        <taxon>Dikarya</taxon>
        <taxon>Ascomycota</taxon>
        <taxon>Pezizomycotina</taxon>
        <taxon>Sordariomycetes</taxon>
        <taxon>Sordariomycetidae</taxon>
        <taxon>Sordariales</taxon>
        <taxon>Lasiosphaeriaceae</taxon>
        <taxon>Lasiosphaeria</taxon>
    </lineage>
</organism>
<dbReference type="Gene3D" id="1.10.510.10">
    <property type="entry name" value="Transferase(Phosphotransferase) domain 1"/>
    <property type="match status" value="1"/>
</dbReference>
<evidence type="ECO:0000313" key="3">
    <source>
        <dbReference type="EMBL" id="KAK0728089.1"/>
    </source>
</evidence>
<dbReference type="RefSeq" id="XP_060300944.1">
    <property type="nucleotide sequence ID" value="XM_060444954.1"/>
</dbReference>
<dbReference type="GO" id="GO:0005524">
    <property type="term" value="F:ATP binding"/>
    <property type="evidence" value="ECO:0007669"/>
    <property type="project" value="InterPro"/>
</dbReference>
<evidence type="ECO:0000313" key="4">
    <source>
        <dbReference type="Proteomes" id="UP001172101"/>
    </source>
</evidence>
<proteinExistence type="predicted"/>
<dbReference type="GO" id="GO:0004674">
    <property type="term" value="F:protein serine/threonine kinase activity"/>
    <property type="evidence" value="ECO:0007669"/>
    <property type="project" value="TreeGrafter"/>
</dbReference>
<dbReference type="Pfam" id="PF00069">
    <property type="entry name" value="Pkinase"/>
    <property type="match status" value="1"/>
</dbReference>
<evidence type="ECO:0000259" key="2">
    <source>
        <dbReference type="PROSITE" id="PS50011"/>
    </source>
</evidence>
<dbReference type="SUPFAM" id="SSF56112">
    <property type="entry name" value="Protein kinase-like (PK-like)"/>
    <property type="match status" value="1"/>
</dbReference>
<dbReference type="PROSITE" id="PS50011">
    <property type="entry name" value="PROTEIN_KINASE_DOM"/>
    <property type="match status" value="1"/>
</dbReference>
<comment type="caution">
    <text evidence="3">The sequence shown here is derived from an EMBL/GenBank/DDBJ whole genome shotgun (WGS) entry which is preliminary data.</text>
</comment>
<reference evidence="3" key="1">
    <citation type="submission" date="2023-06" db="EMBL/GenBank/DDBJ databases">
        <title>Genome-scale phylogeny and comparative genomics of the fungal order Sordariales.</title>
        <authorList>
            <consortium name="Lawrence Berkeley National Laboratory"/>
            <person name="Hensen N."/>
            <person name="Bonometti L."/>
            <person name="Westerberg I."/>
            <person name="Brannstrom I.O."/>
            <person name="Guillou S."/>
            <person name="Cros-Aarteil S."/>
            <person name="Calhoun S."/>
            <person name="Haridas S."/>
            <person name="Kuo A."/>
            <person name="Mondo S."/>
            <person name="Pangilinan J."/>
            <person name="Riley R."/>
            <person name="LaButti K."/>
            <person name="Andreopoulos B."/>
            <person name="Lipzen A."/>
            <person name="Chen C."/>
            <person name="Yanf M."/>
            <person name="Daum C."/>
            <person name="Ng V."/>
            <person name="Clum A."/>
            <person name="Steindorff A."/>
            <person name="Ohm R."/>
            <person name="Martin F."/>
            <person name="Silar P."/>
            <person name="Natvig D."/>
            <person name="Lalanne C."/>
            <person name="Gautier V."/>
            <person name="Ament-velasquez S.L."/>
            <person name="Kruys A."/>
            <person name="Hutchinson M.I."/>
            <person name="Powell A.J."/>
            <person name="Barry K."/>
            <person name="Miller A.N."/>
            <person name="Grigoriev I.V."/>
            <person name="Debuchy R."/>
            <person name="Gladieux P."/>
            <person name="Thoren M.H."/>
            <person name="Johannesson H."/>
        </authorList>
    </citation>
    <scope>NUCLEOTIDE SEQUENCE</scope>
    <source>
        <strain evidence="3">SMH2392-1A</strain>
    </source>
</reference>
<dbReference type="EMBL" id="JAUIRO010000002">
    <property type="protein sequence ID" value="KAK0728089.1"/>
    <property type="molecule type" value="Genomic_DNA"/>
</dbReference>
<evidence type="ECO:0000256" key="1">
    <source>
        <dbReference type="SAM" id="MobiDB-lite"/>
    </source>
</evidence>
<feature type="domain" description="Protein kinase" evidence="2">
    <location>
        <begin position="1"/>
        <end position="387"/>
    </location>
</feature>
<accession>A0AA40E4R0</accession>
<dbReference type="InterPro" id="IPR000719">
    <property type="entry name" value="Prot_kinase_dom"/>
</dbReference>
<gene>
    <name evidence="3" type="ORF">B0T26DRAFT_748363</name>
</gene>
<dbReference type="Proteomes" id="UP001172101">
    <property type="component" value="Unassembled WGS sequence"/>
</dbReference>
<dbReference type="AlphaFoldDB" id="A0AA40E4R0"/>
<name>A0AA40E4R0_9PEZI</name>
<dbReference type="GeneID" id="85328224"/>
<feature type="compositionally biased region" description="Basic and acidic residues" evidence="1">
    <location>
        <begin position="246"/>
        <end position="255"/>
    </location>
</feature>
<sequence length="422" mass="47910">MLNIELLHDHRFRMWVSSAVTVSIRFRDFVKVITILVSHDRLNGNTLNIIYKAGLSDQYLPAKHEFSDSAAILTGVRNQVFTLSPTLSQLNCHHFATTQWQFLSPNLGGREYARFDDRCVLPEENPTLTLNSSSLTLEPSLSKSAQYFPASSFSKEGILVLGQIKGITSAVHTLHSPSVENKDENGRYGDLQPENILLFLDEPARYPRGTLRIANAGLARFHQQITSKRVRGTTTTGGSVEYAPPESHKEGDDVKRSRSYDMWSVGCIFLEFAVWTLGGSADFKSFRRDRKNRRARDGDVHRDFPPYYRIAKQGEDWETYEIHLAVKARMAAIRSNRKYPDKTRLNDLVKIIEEGLLNIKEGARYDTETLDHELDKIVSKAENNSYFWAPGVNPDFQLTGPPPAQLPPVDCYRKRDRLSTSC</sequence>
<dbReference type="PANTHER" id="PTHR24359:SF1">
    <property type="entry name" value="INHIBITOR OF NUCLEAR FACTOR KAPPA-B KINASE EPSILON SUBUNIT HOMOLOG 1-RELATED"/>
    <property type="match status" value="1"/>
</dbReference>
<keyword evidence="4" id="KW-1185">Reference proteome</keyword>
<dbReference type="InterPro" id="IPR011009">
    <property type="entry name" value="Kinase-like_dom_sf"/>
</dbReference>
<dbReference type="PANTHER" id="PTHR24359">
    <property type="entry name" value="SERINE/THREONINE-PROTEIN KINASE SBK1"/>
    <property type="match status" value="1"/>
</dbReference>
<feature type="region of interest" description="Disordered" evidence="1">
    <location>
        <begin position="227"/>
        <end position="255"/>
    </location>
</feature>
<protein>
    <recommendedName>
        <fullName evidence="2">Protein kinase domain-containing protein</fullName>
    </recommendedName>
</protein>